<name>A0AAE0W5U6_9BIVA</name>
<organism evidence="2 3">
    <name type="scientific">Potamilus streckersoni</name>
    <dbReference type="NCBI Taxonomy" id="2493646"/>
    <lineage>
        <taxon>Eukaryota</taxon>
        <taxon>Metazoa</taxon>
        <taxon>Spiralia</taxon>
        <taxon>Lophotrochozoa</taxon>
        <taxon>Mollusca</taxon>
        <taxon>Bivalvia</taxon>
        <taxon>Autobranchia</taxon>
        <taxon>Heteroconchia</taxon>
        <taxon>Palaeoheterodonta</taxon>
        <taxon>Unionida</taxon>
        <taxon>Unionoidea</taxon>
        <taxon>Unionidae</taxon>
        <taxon>Ambleminae</taxon>
        <taxon>Lampsilini</taxon>
        <taxon>Potamilus</taxon>
    </lineage>
</organism>
<dbReference type="Proteomes" id="UP001195483">
    <property type="component" value="Unassembled WGS sequence"/>
</dbReference>
<accession>A0AAE0W5U6</accession>
<proteinExistence type="predicted"/>
<reference evidence="2" key="2">
    <citation type="journal article" date="2021" name="Genome Biol. Evol.">
        <title>Developing a high-quality reference genome for a parasitic bivalve with doubly uniparental inheritance (Bivalvia: Unionida).</title>
        <authorList>
            <person name="Smith C.H."/>
        </authorList>
    </citation>
    <scope>NUCLEOTIDE SEQUENCE</scope>
    <source>
        <strain evidence="2">CHS0354</strain>
        <tissue evidence="2">Mantle</tissue>
    </source>
</reference>
<protein>
    <submittedName>
        <fullName evidence="2">Uncharacterized protein</fullName>
    </submittedName>
</protein>
<comment type="caution">
    <text evidence="2">The sequence shown here is derived from an EMBL/GenBank/DDBJ whole genome shotgun (WGS) entry which is preliminary data.</text>
</comment>
<evidence type="ECO:0000313" key="3">
    <source>
        <dbReference type="Proteomes" id="UP001195483"/>
    </source>
</evidence>
<evidence type="ECO:0000313" key="2">
    <source>
        <dbReference type="EMBL" id="KAK3603178.1"/>
    </source>
</evidence>
<evidence type="ECO:0000256" key="1">
    <source>
        <dbReference type="SAM" id="MobiDB-lite"/>
    </source>
</evidence>
<reference evidence="2" key="3">
    <citation type="submission" date="2023-05" db="EMBL/GenBank/DDBJ databases">
        <authorList>
            <person name="Smith C.H."/>
        </authorList>
    </citation>
    <scope>NUCLEOTIDE SEQUENCE</scope>
    <source>
        <strain evidence="2">CHS0354</strain>
        <tissue evidence="2">Mantle</tissue>
    </source>
</reference>
<sequence>MFNMKSTSSLSPPCITDSESPFYSTKQTAKCEGGIGGIIMEAKPHRLLSQHDDLPEYKPSRQLSYKRRIQPEKLMPENIVVDNHATILLDHILEADLSMLLKSMTSDITTVTTDALNDPSFPPYIHPMTITSRALANTAGISEHHGKLHFSSLHFPTNVSDIIKSESLDPTISINVFEWDYALYPMHTVNLMLLIAAEKKHKLGLKDLSRMAYRKSSHNTFKRTRAYRLKKQNSLTRILNNSAFSKTLEGHALIYGSACRARLYDVAPDRVYQSIKYLTGTVTDCVDSALTVSSLTGDVECLALITAIMVAPISVGPRGPLKCCSVPHHPTHRKTKMHDETWILAEAEAKRLSLALNDGSFSEEELRFILDVRNKCKLFKT</sequence>
<dbReference type="EMBL" id="JAEAOA010002359">
    <property type="protein sequence ID" value="KAK3603178.1"/>
    <property type="molecule type" value="Genomic_DNA"/>
</dbReference>
<keyword evidence="3" id="KW-1185">Reference proteome</keyword>
<gene>
    <name evidence="2" type="ORF">CHS0354_043011</name>
</gene>
<reference evidence="2" key="1">
    <citation type="journal article" date="2021" name="Genome Biol. Evol.">
        <title>A High-Quality Reference Genome for a Parasitic Bivalve with Doubly Uniparental Inheritance (Bivalvia: Unionida).</title>
        <authorList>
            <person name="Smith C.H."/>
        </authorList>
    </citation>
    <scope>NUCLEOTIDE SEQUENCE</scope>
    <source>
        <strain evidence="2">CHS0354</strain>
    </source>
</reference>
<feature type="region of interest" description="Disordered" evidence="1">
    <location>
        <begin position="1"/>
        <end position="21"/>
    </location>
</feature>
<dbReference type="AlphaFoldDB" id="A0AAE0W5U6"/>